<dbReference type="Proteomes" id="UP000887574">
    <property type="component" value="Unplaced"/>
</dbReference>
<dbReference type="Pfam" id="PF24871">
    <property type="entry name" value="Piezo_TM1-24"/>
    <property type="match status" value="1"/>
</dbReference>
<dbReference type="InterPro" id="IPR056769">
    <property type="entry name" value="Piezo_TM1-24"/>
</dbReference>
<feature type="transmembrane region" description="Helical" evidence="1">
    <location>
        <begin position="59"/>
        <end position="81"/>
    </location>
</feature>
<reference evidence="4" key="1">
    <citation type="submission" date="2022-11" db="UniProtKB">
        <authorList>
            <consortium name="WormBaseParasite"/>
        </authorList>
    </citation>
    <scope>IDENTIFICATION</scope>
</reference>
<protein>
    <recommendedName>
        <fullName evidence="2">Piezo TM1-24 domain-containing protein</fullName>
    </recommendedName>
</protein>
<evidence type="ECO:0000313" key="3">
    <source>
        <dbReference type="Proteomes" id="UP000887574"/>
    </source>
</evidence>
<accession>A0A915EE22</accession>
<keyword evidence="3" id="KW-1185">Reference proteome</keyword>
<keyword evidence="1" id="KW-0472">Membrane</keyword>
<name>A0A915EE22_9BILA</name>
<dbReference type="AlphaFoldDB" id="A0A915EE22"/>
<dbReference type="WBParaSite" id="jg5359">
    <property type="protein sequence ID" value="jg5359"/>
    <property type="gene ID" value="jg5359"/>
</dbReference>
<sequence length="139" mass="15556">MVAEFVKRFSYRFVLPFCLFGGALLRPSFVSIIYVVLALIGPAFPSIRKNIPTSPFTRAYLLVCVAVSLLLTILQFGYQLFEYFTVNDKTYEQECLDAGGDLNYWLRQTGFIRVPESVGLVGFRIIAPEIAALIGSITT</sequence>
<feature type="domain" description="Piezo TM1-24" evidence="2">
    <location>
        <begin position="26"/>
        <end position="138"/>
    </location>
</feature>
<feature type="transmembrane region" description="Helical" evidence="1">
    <location>
        <begin position="31"/>
        <end position="47"/>
    </location>
</feature>
<evidence type="ECO:0000259" key="2">
    <source>
        <dbReference type="Pfam" id="PF24871"/>
    </source>
</evidence>
<keyword evidence="1" id="KW-0812">Transmembrane</keyword>
<organism evidence="3 4">
    <name type="scientific">Ditylenchus dipsaci</name>
    <dbReference type="NCBI Taxonomy" id="166011"/>
    <lineage>
        <taxon>Eukaryota</taxon>
        <taxon>Metazoa</taxon>
        <taxon>Ecdysozoa</taxon>
        <taxon>Nematoda</taxon>
        <taxon>Chromadorea</taxon>
        <taxon>Rhabditida</taxon>
        <taxon>Tylenchina</taxon>
        <taxon>Tylenchomorpha</taxon>
        <taxon>Sphaerularioidea</taxon>
        <taxon>Anguinidae</taxon>
        <taxon>Anguininae</taxon>
        <taxon>Ditylenchus</taxon>
    </lineage>
</organism>
<proteinExistence type="predicted"/>
<evidence type="ECO:0000313" key="4">
    <source>
        <dbReference type="WBParaSite" id="jg5359"/>
    </source>
</evidence>
<keyword evidence="1" id="KW-1133">Transmembrane helix</keyword>
<evidence type="ECO:0000256" key="1">
    <source>
        <dbReference type="SAM" id="Phobius"/>
    </source>
</evidence>